<sequence length="162" mass="17978">MVALAIAISFGLGFFPTSHSLLAPQSPSPQFKANHRAIIPSRRNHLSGAGVVLNSAPDGLHWFVKTEQFRKPFPEVKPHLEAHRAWVRSLREDQGNETTRTIVSGYRVDENDRPGGGGLMIFAAKDYAAAYKFVRGDPLVANECVDWQLNKWIAETGDIIIE</sequence>
<dbReference type="SUPFAM" id="SSF54909">
    <property type="entry name" value="Dimeric alpha+beta barrel"/>
    <property type="match status" value="1"/>
</dbReference>
<feature type="signal peptide" evidence="1">
    <location>
        <begin position="1"/>
        <end position="20"/>
    </location>
</feature>
<reference evidence="2 3" key="1">
    <citation type="submission" date="2024-10" db="EMBL/GenBank/DDBJ databases">
        <title>Updated reference genomes for cyclostephanoid diatoms.</title>
        <authorList>
            <person name="Roberts W.R."/>
            <person name="Alverson A.J."/>
        </authorList>
    </citation>
    <scope>NUCLEOTIDE SEQUENCE [LARGE SCALE GENOMIC DNA]</scope>
    <source>
        <strain evidence="2 3">AJA276-08</strain>
    </source>
</reference>
<organism evidence="2 3">
    <name type="scientific">Stephanodiscus triporus</name>
    <dbReference type="NCBI Taxonomy" id="2934178"/>
    <lineage>
        <taxon>Eukaryota</taxon>
        <taxon>Sar</taxon>
        <taxon>Stramenopiles</taxon>
        <taxon>Ochrophyta</taxon>
        <taxon>Bacillariophyta</taxon>
        <taxon>Coscinodiscophyceae</taxon>
        <taxon>Thalassiosirophycidae</taxon>
        <taxon>Stephanodiscales</taxon>
        <taxon>Stephanodiscaceae</taxon>
        <taxon>Stephanodiscus</taxon>
    </lineage>
</organism>
<evidence type="ECO:0008006" key="4">
    <source>
        <dbReference type="Google" id="ProtNLM"/>
    </source>
</evidence>
<dbReference type="EMBL" id="JALLAZ020001773">
    <property type="protein sequence ID" value="KAL3764462.1"/>
    <property type="molecule type" value="Genomic_DNA"/>
</dbReference>
<accession>A0ABD3MLU2</accession>
<dbReference type="Proteomes" id="UP001530315">
    <property type="component" value="Unassembled WGS sequence"/>
</dbReference>
<gene>
    <name evidence="2" type="ORF">ACHAW5_000126</name>
</gene>
<dbReference type="PANTHER" id="PTHR37828:SF1">
    <property type="entry name" value="YCII-RELATED DOMAIN-CONTAINING PROTEIN"/>
    <property type="match status" value="1"/>
</dbReference>
<proteinExistence type="predicted"/>
<dbReference type="AlphaFoldDB" id="A0ABD3MLU2"/>
<evidence type="ECO:0000313" key="2">
    <source>
        <dbReference type="EMBL" id="KAL3764462.1"/>
    </source>
</evidence>
<dbReference type="InterPro" id="IPR011008">
    <property type="entry name" value="Dimeric_a/b-barrel"/>
</dbReference>
<keyword evidence="3" id="KW-1185">Reference proteome</keyword>
<feature type="chain" id="PRO_5044749564" description="YCII-related domain-containing protein" evidence="1">
    <location>
        <begin position="21"/>
        <end position="162"/>
    </location>
</feature>
<name>A0ABD3MLU2_9STRA</name>
<evidence type="ECO:0000313" key="3">
    <source>
        <dbReference type="Proteomes" id="UP001530315"/>
    </source>
</evidence>
<protein>
    <recommendedName>
        <fullName evidence="4">YCII-related domain-containing protein</fullName>
    </recommendedName>
</protein>
<dbReference type="PANTHER" id="PTHR37828">
    <property type="entry name" value="GSR2449 PROTEIN"/>
    <property type="match status" value="1"/>
</dbReference>
<keyword evidence="1" id="KW-0732">Signal</keyword>
<evidence type="ECO:0000256" key="1">
    <source>
        <dbReference type="SAM" id="SignalP"/>
    </source>
</evidence>
<comment type="caution">
    <text evidence="2">The sequence shown here is derived from an EMBL/GenBank/DDBJ whole genome shotgun (WGS) entry which is preliminary data.</text>
</comment>
<dbReference type="Gene3D" id="3.30.70.1060">
    <property type="entry name" value="Dimeric alpha+beta barrel"/>
    <property type="match status" value="1"/>
</dbReference>